<dbReference type="WBParaSite" id="nRc.2.0.1.t08696-RA">
    <property type="protein sequence ID" value="nRc.2.0.1.t08696-RA"/>
    <property type="gene ID" value="nRc.2.0.1.g08696"/>
</dbReference>
<dbReference type="Proteomes" id="UP000887565">
    <property type="component" value="Unplaced"/>
</dbReference>
<keyword evidence="1" id="KW-1185">Reference proteome</keyword>
<accession>A0A915I4L3</accession>
<name>A0A915I4L3_ROMCU</name>
<sequence length="174" mass="19352">MGSVRERVMRYSSENSLSHVKENVTVFLTHLTNVQLGRITNPTIVATTPQAFPHVVDVANMKILPDHFLLRTAGQIERKIVKLFAFCNSVAATRKSQNEKNHNRDVESPVHLSDNGVLFGVKLILDAERWGNWHEAVLASSVAAAERRIDGTMARITTAVDDVVSIQHWLCTVG</sequence>
<evidence type="ECO:0000313" key="1">
    <source>
        <dbReference type="Proteomes" id="UP000887565"/>
    </source>
</evidence>
<evidence type="ECO:0000313" key="2">
    <source>
        <dbReference type="WBParaSite" id="nRc.2.0.1.t08696-RA"/>
    </source>
</evidence>
<proteinExistence type="predicted"/>
<reference evidence="2" key="1">
    <citation type="submission" date="2022-11" db="UniProtKB">
        <authorList>
            <consortium name="WormBaseParasite"/>
        </authorList>
    </citation>
    <scope>IDENTIFICATION</scope>
</reference>
<protein>
    <submittedName>
        <fullName evidence="2">Uncharacterized protein</fullName>
    </submittedName>
</protein>
<organism evidence="1 2">
    <name type="scientific">Romanomermis culicivorax</name>
    <name type="common">Nematode worm</name>
    <dbReference type="NCBI Taxonomy" id="13658"/>
    <lineage>
        <taxon>Eukaryota</taxon>
        <taxon>Metazoa</taxon>
        <taxon>Ecdysozoa</taxon>
        <taxon>Nematoda</taxon>
        <taxon>Enoplea</taxon>
        <taxon>Dorylaimia</taxon>
        <taxon>Mermithida</taxon>
        <taxon>Mermithoidea</taxon>
        <taxon>Mermithidae</taxon>
        <taxon>Romanomermis</taxon>
    </lineage>
</organism>
<dbReference type="AlphaFoldDB" id="A0A915I4L3"/>